<gene>
    <name evidence="1" type="ORF">IMCC3317_14370</name>
</gene>
<evidence type="ECO:0000313" key="1">
    <source>
        <dbReference type="EMBL" id="QHI36083.1"/>
    </source>
</evidence>
<dbReference type="KEGG" id="kan:IMCC3317_14370"/>
<dbReference type="Proteomes" id="UP000464657">
    <property type="component" value="Chromosome"/>
</dbReference>
<protein>
    <submittedName>
        <fullName evidence="1">Uncharacterized protein</fullName>
    </submittedName>
</protein>
<name>A0A7L4ZH76_9FLAO</name>
<dbReference type="OrthoDB" id="9429671at2"/>
<proteinExistence type="predicted"/>
<evidence type="ECO:0000313" key="2">
    <source>
        <dbReference type="Proteomes" id="UP000464657"/>
    </source>
</evidence>
<organism evidence="1 2">
    <name type="scientific">Kordia antarctica</name>
    <dbReference type="NCBI Taxonomy" id="1218801"/>
    <lineage>
        <taxon>Bacteria</taxon>
        <taxon>Pseudomonadati</taxon>
        <taxon>Bacteroidota</taxon>
        <taxon>Flavobacteriia</taxon>
        <taxon>Flavobacteriales</taxon>
        <taxon>Flavobacteriaceae</taxon>
        <taxon>Kordia</taxon>
    </lineage>
</organism>
<dbReference type="AlphaFoldDB" id="A0A7L4ZH76"/>
<dbReference type="EMBL" id="CP019288">
    <property type="protein sequence ID" value="QHI36083.1"/>
    <property type="molecule type" value="Genomic_DNA"/>
</dbReference>
<reference evidence="1 2" key="1">
    <citation type="journal article" date="2013" name="Int. J. Syst. Evol. Microbiol.">
        <title>Kordia antarctica sp. nov., isolated from Antarctic seawater.</title>
        <authorList>
            <person name="Baek K."/>
            <person name="Choi A."/>
            <person name="Kang I."/>
            <person name="Lee K."/>
            <person name="Cho J.C."/>
        </authorList>
    </citation>
    <scope>NUCLEOTIDE SEQUENCE [LARGE SCALE GENOMIC DNA]</scope>
    <source>
        <strain evidence="1 2">IMCC3317</strain>
    </source>
</reference>
<sequence length="177" mass="20588">MTNQEFKIEILRQHWLKDDGLNDKADLCSHGELFLKIGNEILSDSESDSWCLSATGLYLLRTLKQDYTIGDFDNYLVPCCGHFMIPNDEKDYVLIYGCNNGIDLNIKHENGIVEFTTEKGTKAKIPIDMYVNQVIEFTNQIEQFYGNPKDKEVPNDEFTQNGFRQFWIEWNDLKNSL</sequence>
<accession>A0A7L4ZH76</accession>
<keyword evidence="2" id="KW-1185">Reference proteome</keyword>
<dbReference type="RefSeq" id="WP_160128811.1">
    <property type="nucleotide sequence ID" value="NZ_CP019288.1"/>
</dbReference>